<name>A0A238VV82_9RHOB</name>
<dbReference type="Proteomes" id="UP000292859">
    <property type="component" value="Unassembled WGS sequence"/>
</dbReference>
<protein>
    <submittedName>
        <fullName evidence="1">Uncharacterized protein</fullName>
    </submittedName>
</protein>
<gene>
    <name evidence="2" type="ORF">EYF88_05590</name>
    <name evidence="1" type="ORF">SAMN06265378_10326</name>
</gene>
<sequence>MIELLFVSCLSAEPASCRDRSLIFTDMSVMTCMIHGQQEIAKWLARYPKETVREWICRPIEQRQAEA</sequence>
<evidence type="ECO:0000313" key="2">
    <source>
        <dbReference type="EMBL" id="TBN51286.1"/>
    </source>
</evidence>
<dbReference type="Proteomes" id="UP000198409">
    <property type="component" value="Unassembled WGS sequence"/>
</dbReference>
<reference evidence="2 4" key="3">
    <citation type="submission" date="2019-02" db="EMBL/GenBank/DDBJ databases">
        <authorList>
            <person name="Zhang G."/>
        </authorList>
    </citation>
    <scope>NUCLEOTIDE SEQUENCE [LARGE SCALE GENOMIC DNA]</scope>
    <source>
        <strain evidence="2 4">CMB17</strain>
    </source>
</reference>
<dbReference type="OrthoDB" id="7363897at2"/>
<proteinExistence type="predicted"/>
<reference evidence="1" key="1">
    <citation type="submission" date="2017-06" db="EMBL/GenBank/DDBJ databases">
        <authorList>
            <person name="Kim H.J."/>
            <person name="Triplett B.A."/>
        </authorList>
    </citation>
    <scope>NUCLEOTIDE SEQUENCE [LARGE SCALE GENOMIC DNA]</scope>
    <source>
        <strain evidence="1">DSM 26170</strain>
    </source>
</reference>
<reference evidence="3" key="2">
    <citation type="submission" date="2017-06" db="EMBL/GenBank/DDBJ databases">
        <authorList>
            <person name="Varghese N."/>
            <person name="Submissions S."/>
        </authorList>
    </citation>
    <scope>NUCLEOTIDE SEQUENCE [LARGE SCALE GENOMIC DNA]</scope>
    <source>
        <strain evidence="3">DSM 26170</strain>
    </source>
</reference>
<dbReference type="EMBL" id="FZNM01000003">
    <property type="protein sequence ID" value="SNR37733.1"/>
    <property type="molecule type" value="Genomic_DNA"/>
</dbReference>
<evidence type="ECO:0000313" key="3">
    <source>
        <dbReference type="Proteomes" id="UP000198409"/>
    </source>
</evidence>
<organism evidence="1 3">
    <name type="scientific">Paracoccus sediminis</name>
    <dbReference type="NCBI Taxonomy" id="1214787"/>
    <lineage>
        <taxon>Bacteria</taxon>
        <taxon>Pseudomonadati</taxon>
        <taxon>Pseudomonadota</taxon>
        <taxon>Alphaproteobacteria</taxon>
        <taxon>Rhodobacterales</taxon>
        <taxon>Paracoccaceae</taxon>
        <taxon>Paracoccus</taxon>
    </lineage>
</organism>
<accession>A0A238VV82</accession>
<evidence type="ECO:0000313" key="1">
    <source>
        <dbReference type="EMBL" id="SNR37733.1"/>
    </source>
</evidence>
<dbReference type="EMBL" id="SIRL01000003">
    <property type="protein sequence ID" value="TBN51286.1"/>
    <property type="molecule type" value="Genomic_DNA"/>
</dbReference>
<dbReference type="AlphaFoldDB" id="A0A238VV82"/>
<dbReference type="RefSeq" id="WP_089387212.1">
    <property type="nucleotide sequence ID" value="NZ_FZNM01000003.1"/>
</dbReference>
<evidence type="ECO:0000313" key="4">
    <source>
        <dbReference type="Proteomes" id="UP000292859"/>
    </source>
</evidence>
<keyword evidence="4" id="KW-1185">Reference proteome</keyword>